<dbReference type="AlphaFoldDB" id="A0A1I5V262"/>
<dbReference type="Pfam" id="PF18348">
    <property type="entry name" value="SH3_16"/>
    <property type="match status" value="1"/>
</dbReference>
<keyword evidence="2" id="KW-0645">Protease</keyword>
<dbReference type="PANTHER" id="PTHR47359">
    <property type="entry name" value="PEPTIDOGLYCAN DL-ENDOPEPTIDASE CWLO"/>
    <property type="match status" value="1"/>
</dbReference>
<evidence type="ECO:0000256" key="1">
    <source>
        <dbReference type="ARBA" id="ARBA00007074"/>
    </source>
</evidence>
<dbReference type="InterPro" id="IPR041382">
    <property type="entry name" value="SH3_16"/>
</dbReference>
<evidence type="ECO:0000259" key="5">
    <source>
        <dbReference type="PROSITE" id="PS51935"/>
    </source>
</evidence>
<dbReference type="RefSeq" id="WP_245760148.1">
    <property type="nucleotide sequence ID" value="NZ_FOXV01000001.1"/>
</dbReference>
<keyword evidence="7" id="KW-1185">Reference proteome</keyword>
<evidence type="ECO:0000256" key="2">
    <source>
        <dbReference type="ARBA" id="ARBA00022670"/>
    </source>
</evidence>
<dbReference type="Gene3D" id="3.90.1720.10">
    <property type="entry name" value="endopeptidase domain like (from Nostoc punctiforme)"/>
    <property type="match status" value="1"/>
</dbReference>
<proteinExistence type="inferred from homology"/>
<dbReference type="GO" id="GO:0008234">
    <property type="term" value="F:cysteine-type peptidase activity"/>
    <property type="evidence" value="ECO:0007669"/>
    <property type="project" value="UniProtKB-KW"/>
</dbReference>
<dbReference type="STRING" id="93684.SAMN05421853_101290"/>
<evidence type="ECO:0000256" key="4">
    <source>
        <dbReference type="ARBA" id="ARBA00022807"/>
    </source>
</evidence>
<dbReference type="PANTHER" id="PTHR47359:SF3">
    <property type="entry name" value="NLP_P60 DOMAIN-CONTAINING PROTEIN-RELATED"/>
    <property type="match status" value="1"/>
</dbReference>
<comment type="similarity">
    <text evidence="1">Belongs to the peptidase C40 family.</text>
</comment>
<sequence>MSRDRRLTPANGRVALSSLAGQVEAERFVEGVTRRISVPVADLCAAPDGPRDRQLLLGAEALILEERGGWTFLQSRADGYTGYVRSDALTDGAEPTHRVTARATHVYPRPDMKSPERLALSMGAMLCAAGTSGNFTETSIGFVPSQHLAPLADRAPDPVAVAEALVGTPYLWGGNSSFGIDCSGLVQIALRACGADCPGDSDLQESAFASLAAPDGPRRGDLLFWKGHVGWIAGPDLLLHANAYHMAVAYEDLDTAIRRITAQGDGPVTSHVRPNTPEAP</sequence>
<accession>A0A1I5V262</accession>
<evidence type="ECO:0000313" key="7">
    <source>
        <dbReference type="Proteomes" id="UP000243106"/>
    </source>
</evidence>
<dbReference type="InterPro" id="IPR051794">
    <property type="entry name" value="PG_Endopeptidase_C40"/>
</dbReference>
<dbReference type="Pfam" id="PF00877">
    <property type="entry name" value="NLPC_P60"/>
    <property type="match status" value="1"/>
</dbReference>
<dbReference type="GO" id="GO:0006508">
    <property type="term" value="P:proteolysis"/>
    <property type="evidence" value="ECO:0007669"/>
    <property type="project" value="UniProtKB-KW"/>
</dbReference>
<keyword evidence="3" id="KW-0378">Hydrolase</keyword>
<evidence type="ECO:0000313" key="6">
    <source>
        <dbReference type="EMBL" id="SFQ01561.1"/>
    </source>
</evidence>
<feature type="domain" description="NlpC/P60" evidence="5">
    <location>
        <begin position="152"/>
        <end position="275"/>
    </location>
</feature>
<name>A0A1I5V262_9RHOB</name>
<dbReference type="EMBL" id="FOXV01000001">
    <property type="protein sequence ID" value="SFQ01561.1"/>
    <property type="molecule type" value="Genomic_DNA"/>
</dbReference>
<dbReference type="PROSITE" id="PS51935">
    <property type="entry name" value="NLPC_P60"/>
    <property type="match status" value="1"/>
</dbReference>
<reference evidence="7" key="1">
    <citation type="submission" date="2016-10" db="EMBL/GenBank/DDBJ databases">
        <authorList>
            <person name="Varghese N."/>
            <person name="Submissions S."/>
        </authorList>
    </citation>
    <scope>NUCLEOTIDE SEQUENCE [LARGE SCALE GENOMIC DNA]</scope>
    <source>
        <strain evidence="7">JCM 10271</strain>
    </source>
</reference>
<protein>
    <submittedName>
        <fullName evidence="6">NlpC/P60 family protein</fullName>
    </submittedName>
</protein>
<dbReference type="SUPFAM" id="SSF54001">
    <property type="entry name" value="Cysteine proteinases"/>
    <property type="match status" value="1"/>
</dbReference>
<keyword evidence="4" id="KW-0788">Thiol protease</keyword>
<evidence type="ECO:0000256" key="3">
    <source>
        <dbReference type="ARBA" id="ARBA00022801"/>
    </source>
</evidence>
<organism evidence="6 7">
    <name type="scientific">Roseivivax halotolerans</name>
    <dbReference type="NCBI Taxonomy" id="93684"/>
    <lineage>
        <taxon>Bacteria</taxon>
        <taxon>Pseudomonadati</taxon>
        <taxon>Pseudomonadota</taxon>
        <taxon>Alphaproteobacteria</taxon>
        <taxon>Rhodobacterales</taxon>
        <taxon>Roseobacteraceae</taxon>
        <taxon>Roseivivax</taxon>
    </lineage>
</organism>
<dbReference type="InterPro" id="IPR000064">
    <property type="entry name" value="NLP_P60_dom"/>
</dbReference>
<dbReference type="Proteomes" id="UP000243106">
    <property type="component" value="Unassembled WGS sequence"/>
</dbReference>
<dbReference type="InterPro" id="IPR038765">
    <property type="entry name" value="Papain-like_cys_pep_sf"/>
</dbReference>
<gene>
    <name evidence="6" type="ORF">SAMN05421853_101290</name>
</gene>